<evidence type="ECO:0000256" key="11">
    <source>
        <dbReference type="ARBA" id="ARBA00022989"/>
    </source>
</evidence>
<comment type="caution">
    <text evidence="17">The sequence shown here is derived from an EMBL/GenBank/DDBJ whole genome shotgun (WGS) entry which is preliminary data.</text>
</comment>
<dbReference type="Gene3D" id="1.10.287.130">
    <property type="match status" value="1"/>
</dbReference>
<evidence type="ECO:0000256" key="3">
    <source>
        <dbReference type="ARBA" id="ARBA00012438"/>
    </source>
</evidence>
<dbReference type="EMBL" id="JAFBER010000034">
    <property type="protein sequence ID" value="MBM7646941.1"/>
    <property type="molecule type" value="Genomic_DNA"/>
</dbReference>
<evidence type="ECO:0000313" key="17">
    <source>
        <dbReference type="EMBL" id="MBM7646941.1"/>
    </source>
</evidence>
<evidence type="ECO:0000256" key="8">
    <source>
        <dbReference type="ARBA" id="ARBA00022741"/>
    </source>
</evidence>
<feature type="domain" description="HAMP" evidence="16">
    <location>
        <begin position="184"/>
        <end position="235"/>
    </location>
</feature>
<dbReference type="CDD" id="cd00082">
    <property type="entry name" value="HisKA"/>
    <property type="match status" value="1"/>
</dbReference>
<dbReference type="SMART" id="SM00388">
    <property type="entry name" value="HisKA"/>
    <property type="match status" value="1"/>
</dbReference>
<dbReference type="SUPFAM" id="SSF158472">
    <property type="entry name" value="HAMP domain-like"/>
    <property type="match status" value="1"/>
</dbReference>
<dbReference type="Gene3D" id="6.10.340.10">
    <property type="match status" value="1"/>
</dbReference>
<gene>
    <name evidence="17" type="ORF">JOD45_003176</name>
</gene>
<name>A0ABS2Q490_9BACL</name>
<dbReference type="Proteomes" id="UP000808914">
    <property type="component" value="Unassembled WGS sequence"/>
</dbReference>
<dbReference type="InterPro" id="IPR050398">
    <property type="entry name" value="HssS/ArlS-like"/>
</dbReference>
<evidence type="ECO:0000256" key="6">
    <source>
        <dbReference type="ARBA" id="ARBA00022679"/>
    </source>
</evidence>
<evidence type="ECO:0000256" key="2">
    <source>
        <dbReference type="ARBA" id="ARBA00004651"/>
    </source>
</evidence>
<evidence type="ECO:0000256" key="9">
    <source>
        <dbReference type="ARBA" id="ARBA00022777"/>
    </source>
</evidence>
<keyword evidence="9 17" id="KW-0418">Kinase</keyword>
<evidence type="ECO:0000259" key="16">
    <source>
        <dbReference type="PROSITE" id="PS50885"/>
    </source>
</evidence>
<keyword evidence="13 14" id="KW-0472">Membrane</keyword>
<dbReference type="PROSITE" id="PS50109">
    <property type="entry name" value="HIS_KIN"/>
    <property type="match status" value="1"/>
</dbReference>
<evidence type="ECO:0000313" key="18">
    <source>
        <dbReference type="Proteomes" id="UP000808914"/>
    </source>
</evidence>
<dbReference type="GO" id="GO:0016301">
    <property type="term" value="F:kinase activity"/>
    <property type="evidence" value="ECO:0007669"/>
    <property type="project" value="UniProtKB-KW"/>
</dbReference>
<dbReference type="InterPro" id="IPR005467">
    <property type="entry name" value="His_kinase_dom"/>
</dbReference>
<evidence type="ECO:0000256" key="14">
    <source>
        <dbReference type="SAM" id="Phobius"/>
    </source>
</evidence>
<evidence type="ECO:0000259" key="15">
    <source>
        <dbReference type="PROSITE" id="PS50109"/>
    </source>
</evidence>
<dbReference type="PROSITE" id="PS50885">
    <property type="entry name" value="HAMP"/>
    <property type="match status" value="1"/>
</dbReference>
<keyword evidence="12" id="KW-0902">Two-component regulatory system</keyword>
<dbReference type="EC" id="2.7.13.3" evidence="3"/>
<evidence type="ECO:0000256" key="10">
    <source>
        <dbReference type="ARBA" id="ARBA00022840"/>
    </source>
</evidence>
<keyword evidence="18" id="KW-1185">Reference proteome</keyword>
<dbReference type="PANTHER" id="PTHR45528">
    <property type="entry name" value="SENSOR HISTIDINE KINASE CPXA"/>
    <property type="match status" value="1"/>
</dbReference>
<evidence type="ECO:0000256" key="7">
    <source>
        <dbReference type="ARBA" id="ARBA00022692"/>
    </source>
</evidence>
<dbReference type="InterPro" id="IPR036890">
    <property type="entry name" value="HATPase_C_sf"/>
</dbReference>
<dbReference type="SUPFAM" id="SSF47384">
    <property type="entry name" value="Homodimeric domain of signal transducing histidine kinase"/>
    <property type="match status" value="1"/>
</dbReference>
<organism evidence="17 18">
    <name type="scientific">Scopulibacillus daqui</name>
    <dbReference type="NCBI Taxonomy" id="1469162"/>
    <lineage>
        <taxon>Bacteria</taxon>
        <taxon>Bacillati</taxon>
        <taxon>Bacillota</taxon>
        <taxon>Bacilli</taxon>
        <taxon>Bacillales</taxon>
        <taxon>Sporolactobacillaceae</taxon>
        <taxon>Scopulibacillus</taxon>
    </lineage>
</organism>
<keyword evidence="6" id="KW-0808">Transferase</keyword>
<comment type="catalytic activity">
    <reaction evidence="1">
        <text>ATP + protein L-histidine = ADP + protein N-phospho-L-histidine.</text>
        <dbReference type="EC" id="2.7.13.3"/>
    </reaction>
</comment>
<keyword evidence="10" id="KW-0067">ATP-binding</keyword>
<evidence type="ECO:0000256" key="5">
    <source>
        <dbReference type="ARBA" id="ARBA00022553"/>
    </source>
</evidence>
<dbReference type="SUPFAM" id="SSF55874">
    <property type="entry name" value="ATPase domain of HSP90 chaperone/DNA topoisomerase II/histidine kinase"/>
    <property type="match status" value="1"/>
</dbReference>
<feature type="domain" description="Histidine kinase" evidence="15">
    <location>
        <begin position="250"/>
        <end position="459"/>
    </location>
</feature>
<proteinExistence type="predicted"/>
<dbReference type="SMART" id="SM00387">
    <property type="entry name" value="HATPase_c"/>
    <property type="match status" value="1"/>
</dbReference>
<feature type="transmembrane region" description="Helical" evidence="14">
    <location>
        <begin position="163"/>
        <end position="182"/>
    </location>
</feature>
<dbReference type="RefSeq" id="WP_205004812.1">
    <property type="nucleotide sequence ID" value="NZ_JAFBER010000034.1"/>
</dbReference>
<protein>
    <recommendedName>
        <fullName evidence="3">histidine kinase</fullName>
        <ecNumber evidence="3">2.7.13.3</ecNumber>
    </recommendedName>
</protein>
<feature type="transmembrane region" description="Helical" evidence="14">
    <location>
        <begin position="12"/>
        <end position="31"/>
    </location>
</feature>
<dbReference type="Pfam" id="PF00512">
    <property type="entry name" value="HisKA"/>
    <property type="match status" value="1"/>
</dbReference>
<dbReference type="InterPro" id="IPR036097">
    <property type="entry name" value="HisK_dim/P_sf"/>
</dbReference>
<dbReference type="CDD" id="cd00075">
    <property type="entry name" value="HATPase"/>
    <property type="match status" value="1"/>
</dbReference>
<dbReference type="Gene3D" id="3.30.565.10">
    <property type="entry name" value="Histidine kinase-like ATPase, C-terminal domain"/>
    <property type="match status" value="1"/>
</dbReference>
<evidence type="ECO:0000256" key="1">
    <source>
        <dbReference type="ARBA" id="ARBA00000085"/>
    </source>
</evidence>
<dbReference type="Pfam" id="PF00672">
    <property type="entry name" value="HAMP"/>
    <property type="match status" value="1"/>
</dbReference>
<keyword evidence="7 14" id="KW-0812">Transmembrane</keyword>
<sequence length="459" mass="53170">MNKLGKKLSISISIAVICIITFSVLLNKYFLPKYYLYKMKGNIEHVTEALGKMDKKEFLNAVPEFERKYHVTIVYEGTKEDINDFNEALREKLYRKQVTLNKFWVTPETLKKVENGQKVNKLYDQGKLKSSFLTSYINKDHMFVLVGLSIAHFNDAAKVINTLYIYVLAIAVVIILLLVWLLTKKMTDPLKKLKEVSEEISRLKFKKVNVRTNDEIEELAESINIMSDKLKQAHEDLLTKNENLKTFMADINHELKTPLSVIQIYAQGLKDGLDDGTYIDTILKQTSNISLLIEDLLNYSRIEKAVFTYERFQLLELFRECLSKYDLECKKKQIHVTVSNKVKGEVWVEADKNKFEMVFNNLISNAIKYTQNQKIDISFSESDDKVLFTIQNGADIDGQKIEKIWEPFYVIEASRNKNISGTGLGLAIVKSILERHHLKFGVKHSEGNILFYIYFNRVP</sequence>
<accession>A0ABS2Q490</accession>
<reference evidence="17 18" key="1">
    <citation type="submission" date="2021-01" db="EMBL/GenBank/DDBJ databases">
        <title>Genomic Encyclopedia of Type Strains, Phase IV (KMG-IV): sequencing the most valuable type-strain genomes for metagenomic binning, comparative biology and taxonomic classification.</title>
        <authorList>
            <person name="Goeker M."/>
        </authorList>
    </citation>
    <scope>NUCLEOTIDE SEQUENCE [LARGE SCALE GENOMIC DNA]</scope>
    <source>
        <strain evidence="17 18">DSM 28236</strain>
    </source>
</reference>
<keyword evidence="8" id="KW-0547">Nucleotide-binding</keyword>
<dbReference type="InterPro" id="IPR003661">
    <property type="entry name" value="HisK_dim/P_dom"/>
</dbReference>
<dbReference type="Pfam" id="PF02518">
    <property type="entry name" value="HATPase_c"/>
    <property type="match status" value="1"/>
</dbReference>
<keyword evidence="5" id="KW-0597">Phosphoprotein</keyword>
<keyword evidence="11 14" id="KW-1133">Transmembrane helix</keyword>
<comment type="subcellular location">
    <subcellularLocation>
        <location evidence="2">Cell membrane</location>
        <topology evidence="2">Multi-pass membrane protein</topology>
    </subcellularLocation>
</comment>
<dbReference type="InterPro" id="IPR003660">
    <property type="entry name" value="HAMP_dom"/>
</dbReference>
<keyword evidence="4" id="KW-1003">Cell membrane</keyword>
<dbReference type="SMART" id="SM00304">
    <property type="entry name" value="HAMP"/>
    <property type="match status" value="1"/>
</dbReference>
<evidence type="ECO:0000256" key="12">
    <source>
        <dbReference type="ARBA" id="ARBA00023012"/>
    </source>
</evidence>
<evidence type="ECO:0000256" key="13">
    <source>
        <dbReference type="ARBA" id="ARBA00023136"/>
    </source>
</evidence>
<dbReference type="InterPro" id="IPR003594">
    <property type="entry name" value="HATPase_dom"/>
</dbReference>
<dbReference type="PANTHER" id="PTHR45528:SF1">
    <property type="entry name" value="SENSOR HISTIDINE KINASE CPXA"/>
    <property type="match status" value="1"/>
</dbReference>
<dbReference type="CDD" id="cd06225">
    <property type="entry name" value="HAMP"/>
    <property type="match status" value="1"/>
</dbReference>
<evidence type="ECO:0000256" key="4">
    <source>
        <dbReference type="ARBA" id="ARBA00022475"/>
    </source>
</evidence>